<dbReference type="AlphaFoldDB" id="A0A809WUN3"/>
<reference evidence="1" key="1">
    <citation type="submission" date="2020-05" db="EMBL/GenBank/DDBJ databases">
        <title>Complete genome sequence of Bradyrhizobium diazoefficiens XF1 isolated from soybean nodule.</title>
        <authorList>
            <person name="Noda R."/>
            <person name="Kakizaki K."/>
            <person name="Minamisawa K."/>
        </authorList>
    </citation>
    <scope>NUCLEOTIDE SEQUENCE</scope>
    <source>
        <strain evidence="1">XF1</strain>
    </source>
</reference>
<sequence>MKKKTAAAIFVSFKTSRAIPCARPLRRDFMIQATLDPSVRRIEYHPMVVLDDRAIGTEAIVVDRDDGKYVIDFVDARPPQDPQGEGVLQVGFDRCCSGILAVTAGDVGREPLLSAAREVWHYADVSLNAGDRAQVLEALDEEGPLPLRALHGLVATRREPVHVVYALACEGSVAIDLRAGLDGRTIVRGATFGLNRRYGT</sequence>
<dbReference type="EMBL" id="AP023091">
    <property type="protein sequence ID" value="BCE17811.1"/>
    <property type="molecule type" value="Genomic_DNA"/>
</dbReference>
<organism evidence="1">
    <name type="scientific">Bradyrhizobium diazoefficiens</name>
    <dbReference type="NCBI Taxonomy" id="1355477"/>
    <lineage>
        <taxon>Bacteria</taxon>
        <taxon>Pseudomonadati</taxon>
        <taxon>Pseudomonadota</taxon>
        <taxon>Alphaproteobacteria</taxon>
        <taxon>Hyphomicrobiales</taxon>
        <taxon>Nitrobacteraceae</taxon>
        <taxon>Bradyrhizobium</taxon>
    </lineage>
</organism>
<accession>A0A809WUN3</accession>
<proteinExistence type="predicted"/>
<name>A0A809WUN3_9BRAD</name>
<gene>
    <name evidence="1" type="ORF">XF1B_04920</name>
</gene>
<evidence type="ECO:0000313" key="1">
    <source>
        <dbReference type="EMBL" id="BCE17811.1"/>
    </source>
</evidence>
<protein>
    <submittedName>
        <fullName evidence="1">Uncharacterized protein</fullName>
    </submittedName>
</protein>